<dbReference type="RefSeq" id="XP_025345497.1">
    <property type="nucleotide sequence ID" value="XM_025495564.1"/>
</dbReference>
<dbReference type="Proteomes" id="UP000245942">
    <property type="component" value="Unassembled WGS sequence"/>
</dbReference>
<sequence>MTNAARKRRRGSSDDDGHLLSTSRRLLDLGLPHASAASSASRHEPKGPVAFSSDGLVAYRAPQSQPPRHAASSSTSASPAVTIAIKPLLAAWTAKPLLLSVPVLPIPTGGYSVRFLSFNSLGNSLVAIVEPDEETALAVGPTITQGVVCIWSRRGDASALNEGWSLAAAWPLASNGLGPFGPSVIAARWLPSSLRASPGGGLSVVAAGETMQETPALPSAQLPGMAQEGKAKAKKSKVIKVERSAASGPVLLAKGAKKPEGLLLIGEDGRAHLIHRDTSVVGAPCATHSVHSSRERSRSRIYGSSWTGLRIYRTVVSSKTTAVSSLW</sequence>
<gene>
    <name evidence="2" type="ORF">BCV69DRAFT_82647</name>
</gene>
<dbReference type="AlphaFoldDB" id="A0A316TYX0"/>
<organism evidence="2 3">
    <name type="scientific">Pseudomicrostroma glucosiphilum</name>
    <dbReference type="NCBI Taxonomy" id="1684307"/>
    <lineage>
        <taxon>Eukaryota</taxon>
        <taxon>Fungi</taxon>
        <taxon>Dikarya</taxon>
        <taxon>Basidiomycota</taxon>
        <taxon>Ustilaginomycotina</taxon>
        <taxon>Exobasidiomycetes</taxon>
        <taxon>Microstromatales</taxon>
        <taxon>Microstromatales incertae sedis</taxon>
        <taxon>Pseudomicrostroma</taxon>
    </lineage>
</organism>
<evidence type="ECO:0000313" key="3">
    <source>
        <dbReference type="Proteomes" id="UP000245942"/>
    </source>
</evidence>
<evidence type="ECO:0000256" key="1">
    <source>
        <dbReference type="SAM" id="MobiDB-lite"/>
    </source>
</evidence>
<accession>A0A316TYX0</accession>
<feature type="region of interest" description="Disordered" evidence="1">
    <location>
        <begin position="1"/>
        <end position="20"/>
    </location>
</feature>
<name>A0A316TYX0_9BASI</name>
<feature type="compositionally biased region" description="Basic residues" evidence="1">
    <location>
        <begin position="1"/>
        <end position="10"/>
    </location>
</feature>
<protein>
    <submittedName>
        <fullName evidence="2">Uncharacterized protein</fullName>
    </submittedName>
</protein>
<evidence type="ECO:0000313" key="2">
    <source>
        <dbReference type="EMBL" id="PWN18337.1"/>
    </source>
</evidence>
<keyword evidence="3" id="KW-1185">Reference proteome</keyword>
<proteinExistence type="predicted"/>
<reference evidence="2 3" key="1">
    <citation type="journal article" date="2018" name="Mol. Biol. Evol.">
        <title>Broad Genomic Sampling Reveals a Smut Pathogenic Ancestry of the Fungal Clade Ustilaginomycotina.</title>
        <authorList>
            <person name="Kijpornyongpan T."/>
            <person name="Mondo S.J."/>
            <person name="Barry K."/>
            <person name="Sandor L."/>
            <person name="Lee J."/>
            <person name="Lipzen A."/>
            <person name="Pangilinan J."/>
            <person name="LaButti K."/>
            <person name="Hainaut M."/>
            <person name="Henrissat B."/>
            <person name="Grigoriev I.V."/>
            <person name="Spatafora J.W."/>
            <person name="Aime M.C."/>
        </authorList>
    </citation>
    <scope>NUCLEOTIDE SEQUENCE [LARGE SCALE GENOMIC DNA]</scope>
    <source>
        <strain evidence="2 3">MCA 4718</strain>
    </source>
</reference>
<dbReference type="GeneID" id="37017298"/>
<dbReference type="EMBL" id="KZ819337">
    <property type="protein sequence ID" value="PWN18337.1"/>
    <property type="molecule type" value="Genomic_DNA"/>
</dbReference>